<evidence type="ECO:0000313" key="1">
    <source>
        <dbReference type="EMBL" id="KKA26895.1"/>
    </source>
</evidence>
<dbReference type="EMBL" id="LAEV01000932">
    <property type="protein sequence ID" value="KKA29214.1"/>
    <property type="molecule type" value="Genomic_DNA"/>
</dbReference>
<accession>A0A0F4Z961</accession>
<proteinExistence type="predicted"/>
<dbReference type="GO" id="GO:0003676">
    <property type="term" value="F:nucleic acid binding"/>
    <property type="evidence" value="ECO:0007669"/>
    <property type="project" value="InterPro"/>
</dbReference>
<sequence length="504" mass="57047">MLSSPVYSRASDAYEKHTHDEYDEWEAGSTGSFTPDDYIHHELQSRAKPSTASSRRLSSAETAHFPVNGYSTDGGNFSRLNDSLYGGIGYSGIISNVQLSNHSSQSSFAAHPDQSYTSAFSLYSCPTESQNALQMSPTPHITAVPPLFKRRTRLFNGSPLLQELLDQGRPTAELALHPRFFPFTTVSAVAPEAVDLPVVKLTNIPFNVSRNEIAVFLGRHHRVPDSHEPIHIMMCRNTGKTMEVFVELISEEDLEAVWERYEEGQRSNRPVKIGGRAITVQKSSQSELMRKMFPTVGGIVWEGSVPVRKQRSESQGRARRSFRGFISEEEVTMAVRHVEYPQKSPFSRGCPERAFEYLISTLRKYPWRYTSFIRLSERYNIFKLTFQLLDFLVERLPSKCHQGRLTATLLRRVLDAALRCPGFTPFMKANIAHLVGMQESQLAEYSVPRNAEGWKHQYGLVPKPRMSEDVIEVSLICWKCPCIICFGDEQCSPGGRLQRRGLSR</sequence>
<reference evidence="1 3" key="1">
    <citation type="submission" date="2015-03" db="EMBL/GenBank/DDBJ databases">
        <authorList>
            <person name="Radwan O."/>
            <person name="Al-Naeli F.A."/>
            <person name="Rendon G.A."/>
            <person name="Fields C."/>
        </authorList>
    </citation>
    <scope>NUCLEOTIDE SEQUENCE [LARGE SCALE GENOMIC DNA]</scope>
    <source>
        <strain evidence="1">CR-DP1</strain>
    </source>
</reference>
<evidence type="ECO:0000313" key="2">
    <source>
        <dbReference type="EMBL" id="KKA29214.1"/>
    </source>
</evidence>
<dbReference type="InterPro" id="IPR012677">
    <property type="entry name" value="Nucleotide-bd_a/b_plait_sf"/>
</dbReference>
<gene>
    <name evidence="2" type="ORF">TD95_000929</name>
    <name evidence="1" type="ORF">TD95_002141</name>
</gene>
<dbReference type="SUPFAM" id="SSF54928">
    <property type="entry name" value="RNA-binding domain, RBD"/>
    <property type="match status" value="1"/>
</dbReference>
<dbReference type="EMBL" id="LAEV01001948">
    <property type="protein sequence ID" value="KKA26895.1"/>
    <property type="molecule type" value="Genomic_DNA"/>
</dbReference>
<evidence type="ECO:0000313" key="3">
    <source>
        <dbReference type="Proteomes" id="UP000033483"/>
    </source>
</evidence>
<protein>
    <submittedName>
        <fullName evidence="1">Uncharacterized protein</fullName>
    </submittedName>
</protein>
<dbReference type="OrthoDB" id="336240at2759"/>
<dbReference type="Proteomes" id="UP000033483">
    <property type="component" value="Unassembled WGS sequence"/>
</dbReference>
<dbReference type="AlphaFoldDB" id="A0A0F4Z961"/>
<name>A0A0F4Z961_9PEZI</name>
<organism evidence="1 3">
    <name type="scientific">Thielaviopsis punctulata</name>
    <dbReference type="NCBI Taxonomy" id="72032"/>
    <lineage>
        <taxon>Eukaryota</taxon>
        <taxon>Fungi</taxon>
        <taxon>Dikarya</taxon>
        <taxon>Ascomycota</taxon>
        <taxon>Pezizomycotina</taxon>
        <taxon>Sordariomycetes</taxon>
        <taxon>Hypocreomycetidae</taxon>
        <taxon>Microascales</taxon>
        <taxon>Ceratocystidaceae</taxon>
        <taxon>Thielaviopsis</taxon>
    </lineage>
</organism>
<comment type="caution">
    <text evidence="1">The sequence shown here is derived from an EMBL/GenBank/DDBJ whole genome shotgun (WGS) entry which is preliminary data.</text>
</comment>
<dbReference type="InterPro" id="IPR035979">
    <property type="entry name" value="RBD_domain_sf"/>
</dbReference>
<keyword evidence="3" id="KW-1185">Reference proteome</keyword>
<dbReference type="Gene3D" id="3.30.70.330">
    <property type="match status" value="1"/>
</dbReference>